<evidence type="ECO:0000313" key="2">
    <source>
        <dbReference type="Proteomes" id="UP000321367"/>
    </source>
</evidence>
<name>A0A5C6ZST1_9FLAO</name>
<protein>
    <submittedName>
        <fullName evidence="1">DUF1792 domain-containing protein</fullName>
    </submittedName>
</protein>
<comment type="caution">
    <text evidence="1">The sequence shown here is derived from an EMBL/GenBank/DDBJ whole genome shotgun (WGS) entry which is preliminary data.</text>
</comment>
<dbReference type="EMBL" id="VORY01000007">
    <property type="protein sequence ID" value="TXD93883.1"/>
    <property type="molecule type" value="Genomic_DNA"/>
</dbReference>
<proteinExistence type="predicted"/>
<keyword evidence="2" id="KW-1185">Reference proteome</keyword>
<sequence>MGKEYINKIKFNIKKCFTKKFFKGDTELIVKNILFKNYFDTIKIQTTYDTLDEIEECIERQRGGAYFRFGDGDVFLMELKNDSFQNANRKLSIEISEAFGLAGKNIFKTLPIHSNLFGYDNGMFNGNHKNEDHFAKQLLYATFPYFIGHKIYSPVALHFIATNKVHRANSFLKVLKANTKVFVGNKNFTSKSIELLFGDSIHIKTPSTNAYSEIDRIHNESTEAIDKISHCVVCIAMGCSGRALMKRLHHYTRSKNVFLFDFGSLLDGVNGNDSRTWLKVNEINYDELTGNL</sequence>
<evidence type="ECO:0000313" key="1">
    <source>
        <dbReference type="EMBL" id="TXD93883.1"/>
    </source>
</evidence>
<accession>A0A5C6ZST1</accession>
<dbReference type="Proteomes" id="UP000321367">
    <property type="component" value="Unassembled WGS sequence"/>
</dbReference>
<dbReference type="RefSeq" id="WP_146931942.1">
    <property type="nucleotide sequence ID" value="NZ_CBCSHZ010000006.1"/>
</dbReference>
<organism evidence="1 2">
    <name type="scientific">Gillisia hiemivivida</name>
    <dbReference type="NCBI Taxonomy" id="291190"/>
    <lineage>
        <taxon>Bacteria</taxon>
        <taxon>Pseudomonadati</taxon>
        <taxon>Bacteroidota</taxon>
        <taxon>Flavobacteriia</taxon>
        <taxon>Flavobacteriales</taxon>
        <taxon>Flavobacteriaceae</taxon>
        <taxon>Gillisia</taxon>
    </lineage>
</organism>
<dbReference type="OrthoDB" id="1332028at2"/>
<gene>
    <name evidence="1" type="ORF">ES724_08125</name>
</gene>
<dbReference type="AlphaFoldDB" id="A0A5C6ZST1"/>
<reference evidence="1 2" key="1">
    <citation type="submission" date="2019-08" db="EMBL/GenBank/DDBJ databases">
        <title>Genome sequence of Gillisia hiemivivida IC154 (type strain).</title>
        <authorList>
            <person name="Bowman J.P."/>
        </authorList>
    </citation>
    <scope>NUCLEOTIDE SEQUENCE [LARGE SCALE GENOMIC DNA]</scope>
    <source>
        <strain evidence="1 2">IC154</strain>
    </source>
</reference>